<dbReference type="RefSeq" id="WP_015906354.1">
    <property type="nucleotide sequence ID" value="NC_012108.1"/>
</dbReference>
<evidence type="ECO:0000313" key="6">
    <source>
        <dbReference type="Proteomes" id="UP000000442"/>
    </source>
</evidence>
<dbReference type="GO" id="GO:0006865">
    <property type="term" value="P:amino acid transport"/>
    <property type="evidence" value="ECO:0007669"/>
    <property type="project" value="TreeGrafter"/>
</dbReference>
<evidence type="ECO:0000256" key="2">
    <source>
        <dbReference type="ARBA" id="ARBA00022448"/>
    </source>
</evidence>
<dbReference type="SMART" id="SM00062">
    <property type="entry name" value="PBPb"/>
    <property type="match status" value="1"/>
</dbReference>
<dbReference type="CDD" id="cd13689">
    <property type="entry name" value="PBP2_BsGlnH"/>
    <property type="match status" value="1"/>
</dbReference>
<dbReference type="Pfam" id="PF00497">
    <property type="entry name" value="SBP_bac_3"/>
    <property type="match status" value="1"/>
</dbReference>
<dbReference type="PANTHER" id="PTHR30085">
    <property type="entry name" value="AMINO ACID ABC TRANSPORTER PERMEASE"/>
    <property type="match status" value="1"/>
</dbReference>
<evidence type="ECO:0000259" key="4">
    <source>
        <dbReference type="SMART" id="SM00062"/>
    </source>
</evidence>
<accession>C0QG61</accession>
<sequence length="299" mass="33891">MIKKIINIGLTLFLLIICGAAPGGSDEIMDRIERTGIIRIGFRQDAIPFAYLDPVSGEHIGFSVDMAGLLAENLSKHFRKKIRIQPVVINTENRIPLIVKHEIDVEMGSSTYNLEREQTVDFSLMFFISETTFMVRSQSAIRTMDDINGKTVGAAAGTTNLSALQSMVQIKRLKSVNIKIIKTISQGFTDLKKGVIDALCLDRTLLNVMRIKDSDPNALTILNFAISYEPYAYIVPENNSDFRDFLNNTIRWSLNTNRFYEIYGRWMGATGEYPIKMPPGFKEYLNVIAFPMKPSWWED</sequence>
<dbReference type="InterPro" id="IPR051455">
    <property type="entry name" value="Bact_solute-bind_prot3"/>
</dbReference>
<keyword evidence="6" id="KW-1185">Reference proteome</keyword>
<organism evidence="5 6">
    <name type="scientific">Desulforapulum autotrophicum (strain ATCC 43914 / DSM 3382 / VKM B-1955 / HRM2)</name>
    <name type="common">Desulfobacterium autotrophicum</name>
    <dbReference type="NCBI Taxonomy" id="177437"/>
    <lineage>
        <taxon>Bacteria</taxon>
        <taxon>Pseudomonadati</taxon>
        <taxon>Thermodesulfobacteriota</taxon>
        <taxon>Desulfobacteria</taxon>
        <taxon>Desulfobacterales</taxon>
        <taxon>Desulfobacteraceae</taxon>
        <taxon>Desulforapulum</taxon>
    </lineage>
</organism>
<dbReference type="Proteomes" id="UP000000442">
    <property type="component" value="Chromosome"/>
</dbReference>
<dbReference type="EMBL" id="CP001087">
    <property type="protein sequence ID" value="ACN17640.1"/>
    <property type="molecule type" value="Genomic_DNA"/>
</dbReference>
<dbReference type="GO" id="GO:0005576">
    <property type="term" value="C:extracellular region"/>
    <property type="evidence" value="ECO:0007669"/>
    <property type="project" value="TreeGrafter"/>
</dbReference>
<keyword evidence="2" id="KW-0813">Transport</keyword>
<dbReference type="KEGG" id="dat:HRM2_45840"/>
<evidence type="ECO:0000256" key="1">
    <source>
        <dbReference type="ARBA" id="ARBA00010333"/>
    </source>
</evidence>
<dbReference type="AlphaFoldDB" id="C0QG61"/>
<name>C0QG61_DESAH</name>
<protein>
    <submittedName>
        <fullName evidence="5">ABC-type amino acid transport-system, periplasmatic component</fullName>
    </submittedName>
</protein>
<dbReference type="eggNOG" id="COG0834">
    <property type="taxonomic scope" value="Bacteria"/>
</dbReference>
<dbReference type="SUPFAM" id="SSF53850">
    <property type="entry name" value="Periplasmic binding protein-like II"/>
    <property type="match status" value="1"/>
</dbReference>
<reference evidence="5 6" key="1">
    <citation type="journal article" date="2009" name="Environ. Microbiol.">
        <title>Genome sequence of Desulfobacterium autotrophicum HRM2, a marine sulfate reducer oxidizing organic carbon completely to carbon dioxide.</title>
        <authorList>
            <person name="Strittmatter A.W."/>
            <person name="Liesegang H."/>
            <person name="Rabus R."/>
            <person name="Decker I."/>
            <person name="Amann J."/>
            <person name="Andres S."/>
            <person name="Henne A."/>
            <person name="Fricke W.F."/>
            <person name="Martinez-Arias R."/>
            <person name="Bartels D."/>
            <person name="Goesmann A."/>
            <person name="Krause L."/>
            <person name="Puehler A."/>
            <person name="Klenk H.P."/>
            <person name="Richter M."/>
            <person name="Schuler M."/>
            <person name="Gloeckner F.O."/>
            <person name="Meyerdierks A."/>
            <person name="Gottschalk G."/>
            <person name="Amann R."/>
        </authorList>
    </citation>
    <scope>NUCLEOTIDE SEQUENCE [LARGE SCALE GENOMIC DNA]</scope>
    <source>
        <strain evidence="6">ATCC 43914 / DSM 3382 / HRM2</strain>
    </source>
</reference>
<evidence type="ECO:0000256" key="3">
    <source>
        <dbReference type="ARBA" id="ARBA00022729"/>
    </source>
</evidence>
<keyword evidence="3" id="KW-0732">Signal</keyword>
<dbReference type="STRING" id="177437.HRM2_45840"/>
<dbReference type="GO" id="GO:0030288">
    <property type="term" value="C:outer membrane-bounded periplasmic space"/>
    <property type="evidence" value="ECO:0007669"/>
    <property type="project" value="TreeGrafter"/>
</dbReference>
<dbReference type="OrthoDB" id="9777941at2"/>
<dbReference type="HOGENOM" id="CLU_019602_0_1_7"/>
<comment type="similarity">
    <text evidence="1">Belongs to the bacterial solute-binding protein 3 family.</text>
</comment>
<dbReference type="Gene3D" id="3.40.190.10">
    <property type="entry name" value="Periplasmic binding protein-like II"/>
    <property type="match status" value="2"/>
</dbReference>
<proteinExistence type="inferred from homology"/>
<evidence type="ECO:0000313" key="5">
    <source>
        <dbReference type="EMBL" id="ACN17640.1"/>
    </source>
</evidence>
<feature type="domain" description="Solute-binding protein family 3/N-terminal" evidence="4">
    <location>
        <begin position="37"/>
        <end position="270"/>
    </location>
</feature>
<dbReference type="InterPro" id="IPR001638">
    <property type="entry name" value="Solute-binding_3/MltF_N"/>
</dbReference>
<dbReference type="PANTHER" id="PTHR30085:SF6">
    <property type="entry name" value="ABC TRANSPORTER GLUTAMINE-BINDING PROTEIN GLNH"/>
    <property type="match status" value="1"/>
</dbReference>
<gene>
    <name evidence="5" type="ordered locus">HRM2_45840</name>
</gene>